<protein>
    <submittedName>
        <fullName evidence="3">Antitoxin (DNA-binding transcriptional repressor) of toxin-antitoxin stability system</fullName>
    </submittedName>
</protein>
<feature type="region of interest" description="Disordered" evidence="2">
    <location>
        <begin position="71"/>
        <end position="95"/>
    </location>
</feature>
<accession>A0A7X5V8Y4</accession>
<dbReference type="RefSeq" id="WP_167206460.1">
    <property type="nucleotide sequence ID" value="NZ_JAASRO010000001.1"/>
</dbReference>
<keyword evidence="4" id="KW-1185">Reference proteome</keyword>
<comment type="similarity">
    <text evidence="1">Belongs to the phD/YefM antitoxin family.</text>
</comment>
<evidence type="ECO:0000256" key="1">
    <source>
        <dbReference type="ARBA" id="ARBA00009981"/>
    </source>
</evidence>
<feature type="compositionally biased region" description="Polar residues" evidence="2">
    <location>
        <begin position="71"/>
        <end position="80"/>
    </location>
</feature>
<evidence type="ECO:0000313" key="3">
    <source>
        <dbReference type="EMBL" id="NIK56831.1"/>
    </source>
</evidence>
<reference evidence="3 4" key="1">
    <citation type="submission" date="2020-03" db="EMBL/GenBank/DDBJ databases">
        <title>Sequencing the genomes of 1000 actinobacteria strains.</title>
        <authorList>
            <person name="Klenk H.-P."/>
        </authorList>
    </citation>
    <scope>NUCLEOTIDE SEQUENCE [LARGE SCALE GENOMIC DNA]</scope>
    <source>
        <strain evidence="3 4">DSM 45490</strain>
    </source>
</reference>
<name>A0A7X5V8Y4_9ACTN</name>
<gene>
    <name evidence="3" type="ORF">BJY22_002548</name>
</gene>
<dbReference type="AlphaFoldDB" id="A0A7X5V8Y4"/>
<dbReference type="SUPFAM" id="SSF143120">
    <property type="entry name" value="YefM-like"/>
    <property type="match status" value="1"/>
</dbReference>
<dbReference type="EMBL" id="JAASRO010000001">
    <property type="protein sequence ID" value="NIK56831.1"/>
    <property type="molecule type" value="Genomic_DNA"/>
</dbReference>
<dbReference type="Proteomes" id="UP000555407">
    <property type="component" value="Unassembled WGS sequence"/>
</dbReference>
<evidence type="ECO:0000313" key="4">
    <source>
        <dbReference type="Proteomes" id="UP000555407"/>
    </source>
</evidence>
<comment type="caution">
    <text evidence="3">The sequence shown here is derived from an EMBL/GenBank/DDBJ whole genome shotgun (WGS) entry which is preliminary data.</text>
</comment>
<dbReference type="GO" id="GO:0003677">
    <property type="term" value="F:DNA binding"/>
    <property type="evidence" value="ECO:0007669"/>
    <property type="project" value="UniProtKB-KW"/>
</dbReference>
<organism evidence="3 4">
    <name type="scientific">Kribbella shirazensis</name>
    <dbReference type="NCBI Taxonomy" id="1105143"/>
    <lineage>
        <taxon>Bacteria</taxon>
        <taxon>Bacillati</taxon>
        <taxon>Actinomycetota</taxon>
        <taxon>Actinomycetes</taxon>
        <taxon>Propionibacteriales</taxon>
        <taxon>Kribbellaceae</taxon>
        <taxon>Kribbella</taxon>
    </lineage>
</organism>
<sequence>MSGQQVRHGEVRVYRMRDLNQHTAGVLKDINDSGRPAFITRHGRFVAMITPLEGQNIEGRLIAALLDEQAQGSPGATESLPTDALASRLGINLPS</sequence>
<dbReference type="InterPro" id="IPR036165">
    <property type="entry name" value="YefM-like_sf"/>
</dbReference>
<keyword evidence="3" id="KW-0238">DNA-binding</keyword>
<proteinExistence type="inferred from homology"/>
<evidence type="ECO:0000256" key="2">
    <source>
        <dbReference type="SAM" id="MobiDB-lite"/>
    </source>
</evidence>